<accession>A0A645I8H1</accession>
<dbReference type="InterPro" id="IPR050313">
    <property type="entry name" value="Carb_Metab_HTH_regulators"/>
</dbReference>
<feature type="domain" description="DeoR-like transcriptional repressor C-terminal sensor" evidence="1">
    <location>
        <begin position="1"/>
        <end position="92"/>
    </location>
</feature>
<reference evidence="2" key="1">
    <citation type="submission" date="2019-08" db="EMBL/GenBank/DDBJ databases">
        <authorList>
            <person name="Kucharzyk K."/>
            <person name="Murdoch R.W."/>
            <person name="Higgins S."/>
            <person name="Loffler F."/>
        </authorList>
    </citation>
    <scope>NUCLEOTIDE SEQUENCE</scope>
</reference>
<comment type="caution">
    <text evidence="2">The sequence shown here is derived from an EMBL/GenBank/DDBJ whole genome shotgun (WGS) entry which is preliminary data.</text>
</comment>
<evidence type="ECO:0000259" key="1">
    <source>
        <dbReference type="Pfam" id="PF00455"/>
    </source>
</evidence>
<dbReference type="AlphaFoldDB" id="A0A645I8H1"/>
<dbReference type="InterPro" id="IPR037171">
    <property type="entry name" value="NagB/RpiA_transferase-like"/>
</dbReference>
<dbReference type="PANTHER" id="PTHR30363:SF44">
    <property type="entry name" value="AGA OPERON TRANSCRIPTIONAL REPRESSOR-RELATED"/>
    <property type="match status" value="1"/>
</dbReference>
<organism evidence="2">
    <name type="scientific">bioreactor metagenome</name>
    <dbReference type="NCBI Taxonomy" id="1076179"/>
    <lineage>
        <taxon>unclassified sequences</taxon>
        <taxon>metagenomes</taxon>
        <taxon>ecological metagenomes</taxon>
    </lineage>
</organism>
<sequence length="117" mass="12592">MGGQLNPNTLYCSGAQSISFIENINIDVAILGTSGFSASSGFTNGSFTEYELKKAVMRKAQKTIMLMDSSKIDRSMPFTFATIADIDALVCDVPLSGDVMAEAERCGTKVYTPEMMP</sequence>
<gene>
    <name evidence="2" type="ORF">SDC9_195250</name>
</gene>
<evidence type="ECO:0000313" key="2">
    <source>
        <dbReference type="EMBL" id="MPN47647.1"/>
    </source>
</evidence>
<name>A0A645I8H1_9ZZZZ</name>
<dbReference type="Pfam" id="PF00455">
    <property type="entry name" value="DeoRC"/>
    <property type="match status" value="1"/>
</dbReference>
<dbReference type="SUPFAM" id="SSF100950">
    <property type="entry name" value="NagB/RpiA/CoA transferase-like"/>
    <property type="match status" value="1"/>
</dbReference>
<dbReference type="PANTHER" id="PTHR30363">
    <property type="entry name" value="HTH-TYPE TRANSCRIPTIONAL REGULATOR SRLR-RELATED"/>
    <property type="match status" value="1"/>
</dbReference>
<proteinExistence type="predicted"/>
<dbReference type="SMART" id="SM01134">
    <property type="entry name" value="DeoRC"/>
    <property type="match status" value="1"/>
</dbReference>
<dbReference type="EMBL" id="VSSQ01109299">
    <property type="protein sequence ID" value="MPN47647.1"/>
    <property type="molecule type" value="Genomic_DNA"/>
</dbReference>
<protein>
    <recommendedName>
        <fullName evidence="1">DeoR-like transcriptional repressor C-terminal sensor domain-containing protein</fullName>
    </recommendedName>
</protein>
<dbReference type="InterPro" id="IPR014036">
    <property type="entry name" value="DeoR-like_C"/>
</dbReference>